<evidence type="ECO:0000313" key="8">
    <source>
        <dbReference type="EnsemblMetazoa" id="PPA39951.1"/>
    </source>
</evidence>
<dbReference type="SMART" id="SM00220">
    <property type="entry name" value="S_TKc"/>
    <property type="match status" value="1"/>
</dbReference>
<keyword evidence="7" id="KW-0067">ATP-binding</keyword>
<dbReference type="PROSITE" id="PS00107">
    <property type="entry name" value="PROTEIN_KINASE_ATP"/>
    <property type="match status" value="1"/>
</dbReference>
<dbReference type="InterPro" id="IPR000719">
    <property type="entry name" value="Prot_kinase_dom"/>
</dbReference>
<evidence type="ECO:0000256" key="7">
    <source>
        <dbReference type="ARBA" id="ARBA00022840"/>
    </source>
</evidence>
<dbReference type="InterPro" id="IPR017441">
    <property type="entry name" value="Protein_kinase_ATP_BS"/>
</dbReference>
<dbReference type="GO" id="GO:0060625">
    <property type="term" value="P:regulation of protein deneddylation"/>
    <property type="evidence" value="ECO:0007669"/>
    <property type="project" value="EnsemblMetazoa"/>
</dbReference>
<evidence type="ECO:0000256" key="2">
    <source>
        <dbReference type="ARBA" id="ARBA00006692"/>
    </source>
</evidence>
<evidence type="ECO:0000256" key="1">
    <source>
        <dbReference type="ARBA" id="ARBA00001946"/>
    </source>
</evidence>
<evidence type="ECO:0000256" key="5">
    <source>
        <dbReference type="ARBA" id="ARBA00022741"/>
    </source>
</evidence>
<dbReference type="FunFam" id="3.30.200.20:FF:000093">
    <property type="entry name" value="Putative map kinase-interacting serine/threonine-protein kinase 1"/>
    <property type="match status" value="1"/>
</dbReference>
<organism evidence="8 9">
    <name type="scientific">Pristionchus pacificus</name>
    <name type="common">Parasitic nematode worm</name>
    <dbReference type="NCBI Taxonomy" id="54126"/>
    <lineage>
        <taxon>Eukaryota</taxon>
        <taxon>Metazoa</taxon>
        <taxon>Ecdysozoa</taxon>
        <taxon>Nematoda</taxon>
        <taxon>Chromadorea</taxon>
        <taxon>Rhabditida</taxon>
        <taxon>Rhabditina</taxon>
        <taxon>Diplogasteromorpha</taxon>
        <taxon>Diplogasteroidea</taxon>
        <taxon>Neodiplogasteridae</taxon>
        <taxon>Pristionchus</taxon>
    </lineage>
</organism>
<keyword evidence="9" id="KW-1185">Reference proteome</keyword>
<comment type="similarity">
    <text evidence="2">Belongs to the protein kinase superfamily. CAMK Ser/Thr protein kinase family.</text>
</comment>
<dbReference type="Pfam" id="PF00069">
    <property type="entry name" value="Pkinase"/>
    <property type="match status" value="1"/>
</dbReference>
<dbReference type="PROSITE" id="PS00108">
    <property type="entry name" value="PROTEIN_KINASE_ST"/>
    <property type="match status" value="1"/>
</dbReference>
<accession>A0A8R1UVL4</accession>
<dbReference type="AlphaFoldDB" id="A0A2A6BZ99"/>
<keyword evidence="3" id="KW-0723">Serine/threonine-protein kinase</keyword>
<protein>
    <submittedName>
        <fullName evidence="8">Mnk-1</fullName>
    </submittedName>
</protein>
<name>A0A2A6BZ99_PRIPA</name>
<evidence type="ECO:0000313" key="9">
    <source>
        <dbReference type="Proteomes" id="UP000005239"/>
    </source>
</evidence>
<keyword evidence="5" id="KW-0547">Nucleotide-binding</keyword>
<dbReference type="EnsemblMetazoa" id="PPA39951.1">
    <property type="protein sequence ID" value="PPA39951.1"/>
    <property type="gene ID" value="WBGene00278320"/>
</dbReference>
<sequence length="597" mass="66251">MFVLTALTLFDIRFLEIVDLCLFFCVSEKAAWLAYLKSNCALSLRSICRFPKGRLGTVTRFVCHSGSLVEGIPPSPSQSRNSLCNNSSTMFYFDEEHENDESRLSEGEYPEDEEKGFMSSRRRVSAHSRPSEGFMVGGWDSDEDDAANEVDETLSQLVPMKMTMNIGTGLRRKRTQSRSKNCSFQDFYSMGSESLGCGAYGSVKTCTQKSSGMEMAVKVVDKNKSGHSRARIMREVDTFRICAGQDNIVQLIDWFEDEDKFYLVFEKMRGGPLLNHIQRKGAFTEAEACKVTKDIATALKFLHDHGIAHRDVKPENILCTDADRVSPVKLCDLDLASKAVPSSPPRLTSVASEPDLSSPCGSAEFMAPEVVDAFVGESLKYDKRCDMWSLGVIVYIMLCGYPPFYGGDCESDNCGWNQGEPCDDCQKILFGRIQSGYYDFPEEEWDEVSDLAKHLISSLLVRDARKRLTAEQVLSHPWVTRGAPATRLQTPSMLFRNDSARDVHEMSEHFAIVSRMAVNGLVEGDENTPSPSPPRNITIPSLFPSPPPDRRCSEGGLSLAGGSSMDASFPSSSLLSCQSAVARVDSFNEMREAQVNV</sequence>
<keyword evidence="6" id="KW-0418">Kinase</keyword>
<gene>
    <name evidence="8" type="primary">WBGene00278320</name>
</gene>
<dbReference type="Gene3D" id="1.10.510.10">
    <property type="entry name" value="Transferase(Phosphotransferase) domain 1"/>
    <property type="match status" value="1"/>
</dbReference>
<reference evidence="8" key="2">
    <citation type="submission" date="2022-06" db="UniProtKB">
        <authorList>
            <consortium name="EnsemblMetazoa"/>
        </authorList>
    </citation>
    <scope>IDENTIFICATION</scope>
    <source>
        <strain evidence="8">PS312</strain>
    </source>
</reference>
<dbReference type="PANTHER" id="PTHR24349">
    <property type="entry name" value="SERINE/THREONINE-PROTEIN KINASE"/>
    <property type="match status" value="1"/>
</dbReference>
<dbReference type="InterPro" id="IPR008271">
    <property type="entry name" value="Ser/Thr_kinase_AS"/>
</dbReference>
<dbReference type="InterPro" id="IPR011009">
    <property type="entry name" value="Kinase-like_dom_sf"/>
</dbReference>
<accession>A0A2A6BZ99</accession>
<dbReference type="GO" id="GO:0005524">
    <property type="term" value="F:ATP binding"/>
    <property type="evidence" value="ECO:0007669"/>
    <property type="project" value="UniProtKB-UniRule"/>
</dbReference>
<dbReference type="GO" id="GO:0004683">
    <property type="term" value="F:calcium/calmodulin-dependent protein kinase activity"/>
    <property type="evidence" value="ECO:0000318"/>
    <property type="project" value="GO_Central"/>
</dbReference>
<dbReference type="GO" id="GO:0008340">
    <property type="term" value="P:determination of adult lifespan"/>
    <property type="evidence" value="ECO:0007669"/>
    <property type="project" value="EnsemblMetazoa"/>
</dbReference>
<evidence type="ECO:0000256" key="4">
    <source>
        <dbReference type="ARBA" id="ARBA00022679"/>
    </source>
</evidence>
<comment type="cofactor">
    <cofactor evidence="1">
        <name>Mg(2+)</name>
        <dbReference type="ChEBI" id="CHEBI:18420"/>
    </cofactor>
</comment>
<dbReference type="GO" id="GO:0005516">
    <property type="term" value="F:calmodulin binding"/>
    <property type="evidence" value="ECO:0000318"/>
    <property type="project" value="GO_Central"/>
</dbReference>
<dbReference type="SUPFAM" id="SSF56112">
    <property type="entry name" value="Protein kinase-like (PK-like)"/>
    <property type="match status" value="1"/>
</dbReference>
<dbReference type="PROSITE" id="PS50011">
    <property type="entry name" value="PROTEIN_KINASE_DOM"/>
    <property type="match status" value="1"/>
</dbReference>
<dbReference type="GO" id="GO:0009931">
    <property type="term" value="F:calcium-dependent protein serine/threonine kinase activity"/>
    <property type="evidence" value="ECO:0000318"/>
    <property type="project" value="GO_Central"/>
</dbReference>
<dbReference type="GO" id="GO:0035556">
    <property type="term" value="P:intracellular signal transduction"/>
    <property type="evidence" value="ECO:0000318"/>
    <property type="project" value="GO_Central"/>
</dbReference>
<evidence type="ECO:0000256" key="3">
    <source>
        <dbReference type="ARBA" id="ARBA00022527"/>
    </source>
</evidence>
<keyword evidence="4" id="KW-0808">Transferase</keyword>
<reference evidence="9" key="1">
    <citation type="journal article" date="2008" name="Nat. Genet.">
        <title>The Pristionchus pacificus genome provides a unique perspective on nematode lifestyle and parasitism.</title>
        <authorList>
            <person name="Dieterich C."/>
            <person name="Clifton S.W."/>
            <person name="Schuster L.N."/>
            <person name="Chinwalla A."/>
            <person name="Delehaunty K."/>
            <person name="Dinkelacker I."/>
            <person name="Fulton L."/>
            <person name="Fulton R."/>
            <person name="Godfrey J."/>
            <person name="Minx P."/>
            <person name="Mitreva M."/>
            <person name="Roeseler W."/>
            <person name="Tian H."/>
            <person name="Witte H."/>
            <person name="Yang S.P."/>
            <person name="Wilson R.K."/>
            <person name="Sommer R.J."/>
        </authorList>
    </citation>
    <scope>NUCLEOTIDE SEQUENCE [LARGE SCALE GENOMIC DNA]</scope>
    <source>
        <strain evidence="9">PS312</strain>
    </source>
</reference>
<dbReference type="Gene3D" id="3.30.200.20">
    <property type="entry name" value="Phosphorylase Kinase, domain 1"/>
    <property type="match status" value="1"/>
</dbReference>
<dbReference type="Proteomes" id="UP000005239">
    <property type="component" value="Unassembled WGS sequence"/>
</dbReference>
<dbReference type="FunFam" id="1.10.510.10:FF:000571">
    <property type="entry name" value="Maternal embryonic leucine zipper kinase"/>
    <property type="match status" value="1"/>
</dbReference>
<dbReference type="OrthoDB" id="5794026at2759"/>
<evidence type="ECO:0000256" key="6">
    <source>
        <dbReference type="ARBA" id="ARBA00022777"/>
    </source>
</evidence>
<proteinExistence type="inferred from homology"/>
<dbReference type="InterPro" id="IPR050205">
    <property type="entry name" value="CDPK_Ser/Thr_kinases"/>
</dbReference>
<dbReference type="GO" id="GO:0005737">
    <property type="term" value="C:cytoplasm"/>
    <property type="evidence" value="ECO:0000318"/>
    <property type="project" value="GO_Central"/>
</dbReference>
<dbReference type="GO" id="GO:0005634">
    <property type="term" value="C:nucleus"/>
    <property type="evidence" value="ECO:0000318"/>
    <property type="project" value="GO_Central"/>
</dbReference>